<dbReference type="PROSITE" id="PS00870">
    <property type="entry name" value="CLPAB_1"/>
    <property type="match status" value="1"/>
</dbReference>
<dbReference type="InterPro" id="IPR027417">
    <property type="entry name" value="P-loop_NTPase"/>
</dbReference>
<dbReference type="GO" id="GO:0005737">
    <property type="term" value="C:cytoplasm"/>
    <property type="evidence" value="ECO:0007669"/>
    <property type="project" value="TreeGrafter"/>
</dbReference>
<dbReference type="Proteomes" id="UP000034705">
    <property type="component" value="Unassembled WGS sequence"/>
</dbReference>
<dbReference type="PRINTS" id="PR00300">
    <property type="entry name" value="CLPPROTEASEA"/>
</dbReference>
<dbReference type="PROSITE" id="PS51903">
    <property type="entry name" value="CLP_R"/>
    <property type="match status" value="1"/>
</dbReference>
<dbReference type="InterPro" id="IPR004176">
    <property type="entry name" value="Clp_R_N"/>
</dbReference>
<evidence type="ECO:0000313" key="8">
    <source>
        <dbReference type="EMBL" id="KKU34172.1"/>
    </source>
</evidence>
<dbReference type="Gene3D" id="1.10.1780.10">
    <property type="entry name" value="Clp, N-terminal domain"/>
    <property type="match status" value="1"/>
</dbReference>
<dbReference type="GO" id="GO:0016887">
    <property type="term" value="F:ATP hydrolysis activity"/>
    <property type="evidence" value="ECO:0007669"/>
    <property type="project" value="InterPro"/>
</dbReference>
<dbReference type="SMART" id="SM01086">
    <property type="entry name" value="ClpB_D2-small"/>
    <property type="match status" value="1"/>
</dbReference>
<evidence type="ECO:0000259" key="7">
    <source>
        <dbReference type="PROSITE" id="PS51903"/>
    </source>
</evidence>
<dbReference type="InterPro" id="IPR002078">
    <property type="entry name" value="Sigma_54_int"/>
</dbReference>
<dbReference type="CDD" id="cd19499">
    <property type="entry name" value="RecA-like_ClpB_Hsp104-like"/>
    <property type="match status" value="1"/>
</dbReference>
<dbReference type="Gene3D" id="1.10.8.60">
    <property type="match status" value="1"/>
</dbReference>
<keyword evidence="3" id="KW-0067">ATP-binding</keyword>
<dbReference type="InterPro" id="IPR041546">
    <property type="entry name" value="ClpA/ClpB_AAA_lid"/>
</dbReference>
<dbReference type="SMART" id="SM00382">
    <property type="entry name" value="AAA"/>
    <property type="match status" value="2"/>
</dbReference>
<dbReference type="SUPFAM" id="SSF81923">
    <property type="entry name" value="Double Clp-N motif"/>
    <property type="match status" value="1"/>
</dbReference>
<keyword evidence="1 5" id="KW-0677">Repeat</keyword>
<evidence type="ECO:0000259" key="6">
    <source>
        <dbReference type="PROSITE" id="PS50045"/>
    </source>
</evidence>
<dbReference type="Pfam" id="PF07724">
    <property type="entry name" value="AAA_2"/>
    <property type="match status" value="1"/>
</dbReference>
<dbReference type="PANTHER" id="PTHR11638:SF18">
    <property type="entry name" value="HEAT SHOCK PROTEIN 104"/>
    <property type="match status" value="1"/>
</dbReference>
<dbReference type="InterPro" id="IPR019489">
    <property type="entry name" value="Clp_ATPase_C"/>
</dbReference>
<dbReference type="PATRIC" id="fig|1619001.3.peg.249"/>
<dbReference type="Gene3D" id="3.40.50.300">
    <property type="entry name" value="P-loop containing nucleotide triphosphate hydrolases"/>
    <property type="match status" value="3"/>
</dbReference>
<dbReference type="PROSITE" id="PS50045">
    <property type="entry name" value="SIGMA54_INTERACT_4"/>
    <property type="match status" value="1"/>
</dbReference>
<dbReference type="AlphaFoldDB" id="A0A0G1PNC8"/>
<protein>
    <submittedName>
        <fullName evidence="8">Negative regulator of genetic competence clpC/mecB</fullName>
    </submittedName>
</protein>
<dbReference type="InterPro" id="IPR036628">
    <property type="entry name" value="Clp_N_dom_sf"/>
</dbReference>
<dbReference type="InterPro" id="IPR001270">
    <property type="entry name" value="ClpA/B"/>
</dbReference>
<feature type="domain" description="Sigma-54 factor interaction" evidence="6">
    <location>
        <begin position="532"/>
        <end position="733"/>
    </location>
</feature>
<dbReference type="GO" id="GO:0005524">
    <property type="term" value="F:ATP binding"/>
    <property type="evidence" value="ECO:0007669"/>
    <property type="project" value="UniProtKB-KW"/>
</dbReference>
<dbReference type="GO" id="GO:0006355">
    <property type="term" value="P:regulation of DNA-templated transcription"/>
    <property type="evidence" value="ECO:0007669"/>
    <property type="project" value="InterPro"/>
</dbReference>
<organism evidence="8 9">
    <name type="scientific">Candidatus Uhrbacteria bacterium GW2011_GWF2_46_218</name>
    <dbReference type="NCBI Taxonomy" id="1619001"/>
    <lineage>
        <taxon>Bacteria</taxon>
        <taxon>Candidatus Uhriibacteriota</taxon>
    </lineage>
</organism>
<dbReference type="InterPro" id="IPR003593">
    <property type="entry name" value="AAA+_ATPase"/>
</dbReference>
<proteinExistence type="predicted"/>
<dbReference type="InterPro" id="IPR003959">
    <property type="entry name" value="ATPase_AAA_core"/>
</dbReference>
<dbReference type="InterPro" id="IPR018368">
    <property type="entry name" value="ClpA/B_CS1"/>
</dbReference>
<sequence length="824" mass="92287">MTPDIIDKFSTHLKNALSDVLQFVIETQQRKIEARHLLWALSAQKGSLASDMLQKANLPSDRLKTWIASPLARRASSAHKENHLLELSDDSKRAMEKAILLAHTFGHSYIGTEHLLSGLLQTEPKDVLTFFEKEQVNLTRLRRQLSMMMKSTSRFSKLAREIPQEIVEGETLLEEDSFDRDESQTPALDYFGRDLTEKAKQHQLDPVIGRGEEIERVMEILCRRTKNNPLLLGEAGVGKTAIVEGLANHIVQAKAPDTLLGKRVVTLDLAHVVAGTMYRGEFESRLKQIIEEAKVHPEVIVFIDEIHNLVGAGSASGSMDAASILKPALARGELRCIGATTPAEYKKSFESDHALERRFQIVRVEEPDLARTKAILKGIAPSYEEFHRITITQEAIETAATLSDRYFPHKHQPDKAIDLVDEASARAHLQTPSSPALRQRRQLEQKWQEAKKAKKQAVLEERYEDATMLKEEEDHLADLVSKLPLLSKERLGTISKEDIFRVVSRMTRIPLDDLLGSDTNARTLSARLGEIILGQSEAITTISGALQHAKMGLQDPRRPLASFLFLGPSGVGKTEMAKAIAHQYFQDPKAIVRFDMSEYAEGFTVSKLMGSPAGYVGYRESAALTDRIKQRPHTVLLFDEIEKAHRDVQNILLQILEEGELMDATGRSVSFRHALVILTSNIGLERFEQGSMGFQSDARGAETKLAEDLQQELKDRLRPELLNRLDHVCIFRPLTPDTLKHITNQQLNALTKRLADQNIVFTWDKGIVDIVIKTCDPGSGARAIRQAIQTKVEYPIAEMALQSPRPLYLKAKVARGSIVLTKSS</sequence>
<name>A0A0G1PNC8_9BACT</name>
<keyword evidence="4" id="KW-0143">Chaperone</keyword>
<comment type="caution">
    <text evidence="8">The sequence shown here is derived from an EMBL/GenBank/DDBJ whole genome shotgun (WGS) entry which is preliminary data.</text>
</comment>
<dbReference type="InterPro" id="IPR050130">
    <property type="entry name" value="ClpA_ClpB"/>
</dbReference>
<dbReference type="SUPFAM" id="SSF52540">
    <property type="entry name" value="P-loop containing nucleoside triphosphate hydrolases"/>
    <property type="match status" value="2"/>
</dbReference>
<dbReference type="EMBL" id="LCMG01000003">
    <property type="protein sequence ID" value="KKU34172.1"/>
    <property type="molecule type" value="Genomic_DNA"/>
</dbReference>
<dbReference type="FunFam" id="3.40.50.300:FF:000010">
    <property type="entry name" value="Chaperone clpB 1, putative"/>
    <property type="match status" value="1"/>
</dbReference>
<dbReference type="Pfam" id="PF02861">
    <property type="entry name" value="Clp_N"/>
    <property type="match status" value="1"/>
</dbReference>
<dbReference type="GO" id="GO:0034605">
    <property type="term" value="P:cellular response to heat"/>
    <property type="evidence" value="ECO:0007669"/>
    <property type="project" value="TreeGrafter"/>
</dbReference>
<evidence type="ECO:0000313" key="9">
    <source>
        <dbReference type="Proteomes" id="UP000034705"/>
    </source>
</evidence>
<evidence type="ECO:0000256" key="1">
    <source>
        <dbReference type="ARBA" id="ARBA00022737"/>
    </source>
</evidence>
<dbReference type="Pfam" id="PF10431">
    <property type="entry name" value="ClpB_D2-small"/>
    <property type="match status" value="1"/>
</dbReference>
<evidence type="ECO:0000256" key="5">
    <source>
        <dbReference type="PROSITE-ProRule" id="PRU01251"/>
    </source>
</evidence>
<feature type="domain" description="Clp R" evidence="7">
    <location>
        <begin position="6"/>
        <end position="151"/>
    </location>
</feature>
<accession>A0A0G1PNC8</accession>
<dbReference type="Pfam" id="PF17871">
    <property type="entry name" value="AAA_lid_9"/>
    <property type="match status" value="1"/>
</dbReference>
<evidence type="ECO:0000256" key="3">
    <source>
        <dbReference type="ARBA" id="ARBA00022840"/>
    </source>
</evidence>
<gene>
    <name evidence="8" type="ORF">UX45_C0003G0063</name>
</gene>
<dbReference type="FunFam" id="3.40.50.300:FF:000025">
    <property type="entry name" value="ATP-dependent Clp protease subunit"/>
    <property type="match status" value="1"/>
</dbReference>
<keyword evidence="2" id="KW-0547">Nucleotide-binding</keyword>
<reference evidence="8 9" key="1">
    <citation type="journal article" date="2015" name="Nature">
        <title>rRNA introns, odd ribosomes, and small enigmatic genomes across a large radiation of phyla.</title>
        <authorList>
            <person name="Brown C.T."/>
            <person name="Hug L.A."/>
            <person name="Thomas B.C."/>
            <person name="Sharon I."/>
            <person name="Castelle C.J."/>
            <person name="Singh A."/>
            <person name="Wilkins M.J."/>
            <person name="Williams K.H."/>
            <person name="Banfield J.F."/>
        </authorList>
    </citation>
    <scope>NUCLEOTIDE SEQUENCE [LARGE SCALE GENOMIC DNA]</scope>
</reference>
<dbReference type="PANTHER" id="PTHR11638">
    <property type="entry name" value="ATP-DEPENDENT CLP PROTEASE"/>
    <property type="match status" value="1"/>
</dbReference>
<dbReference type="Pfam" id="PF00004">
    <property type="entry name" value="AAA"/>
    <property type="match status" value="1"/>
</dbReference>
<evidence type="ECO:0000256" key="4">
    <source>
        <dbReference type="ARBA" id="ARBA00023186"/>
    </source>
</evidence>
<evidence type="ECO:0000256" key="2">
    <source>
        <dbReference type="ARBA" id="ARBA00022741"/>
    </source>
</evidence>
<dbReference type="CDD" id="cd00009">
    <property type="entry name" value="AAA"/>
    <property type="match status" value="1"/>
</dbReference>